<gene>
    <name evidence="2" type="ORF">PCAL00307_LOCUS9114</name>
    <name evidence="3" type="ORF">PECAL_2P30410</name>
</gene>
<dbReference type="OrthoDB" id="206110at2759"/>
<reference evidence="2" key="1">
    <citation type="submission" date="2021-01" db="EMBL/GenBank/DDBJ databases">
        <authorList>
            <person name="Corre E."/>
            <person name="Pelletier E."/>
            <person name="Niang G."/>
            <person name="Scheremetjew M."/>
            <person name="Finn R."/>
            <person name="Kale V."/>
            <person name="Holt S."/>
            <person name="Cochrane G."/>
            <person name="Meng A."/>
            <person name="Brown T."/>
            <person name="Cohen L."/>
        </authorList>
    </citation>
    <scope>NUCLEOTIDE SEQUENCE</scope>
    <source>
        <strain evidence="2">CCMP1756</strain>
    </source>
</reference>
<keyword evidence="4" id="KW-1185">Reference proteome</keyword>
<evidence type="ECO:0000313" key="4">
    <source>
        <dbReference type="Proteomes" id="UP000789595"/>
    </source>
</evidence>
<evidence type="ECO:0000256" key="1">
    <source>
        <dbReference type="SAM" id="MobiDB-lite"/>
    </source>
</evidence>
<protein>
    <recommendedName>
        <fullName evidence="5">PDZ domain-containing protein</fullName>
    </recommendedName>
</protein>
<dbReference type="Proteomes" id="UP000789595">
    <property type="component" value="Unassembled WGS sequence"/>
</dbReference>
<dbReference type="SUPFAM" id="SSF50156">
    <property type="entry name" value="PDZ domain-like"/>
    <property type="match status" value="1"/>
</dbReference>
<dbReference type="Gene3D" id="2.30.42.10">
    <property type="match status" value="1"/>
</dbReference>
<accession>A0A7S4E704</accession>
<reference evidence="3" key="2">
    <citation type="submission" date="2021-11" db="EMBL/GenBank/DDBJ databases">
        <authorList>
            <consortium name="Genoscope - CEA"/>
            <person name="William W."/>
        </authorList>
    </citation>
    <scope>NUCLEOTIDE SEQUENCE</scope>
</reference>
<sequence length="273" mass="30105">MAAAPLALDKRGLRLRDANRPLTAPNKQRVVGLEVTPDKAPTLRGARPAPAVGFYAWATPHKKQQPRTRAISHPALREPISKATPLSQAVRAATARRDASIGDAYRAKHAALRRQNRLFDLRFDDAKLGFKICLGRRSVDARRRSTRRRVLVDETFPSCQAFDRLRPHDELVAINGALLIEVDAEAFASLVERLRTLPRPLTLTFAAGEGRERAFALQLRRRAAASSLVQTAPLPVASLPSTPPPRRRRQAADEDAERTQCGLTCFGSAYVCA</sequence>
<dbReference type="AlphaFoldDB" id="A0A7S4E704"/>
<evidence type="ECO:0008006" key="5">
    <source>
        <dbReference type="Google" id="ProtNLM"/>
    </source>
</evidence>
<proteinExistence type="predicted"/>
<name>A0A7S4E704_9STRA</name>
<feature type="region of interest" description="Disordered" evidence="1">
    <location>
        <begin position="234"/>
        <end position="255"/>
    </location>
</feature>
<organism evidence="2">
    <name type="scientific">Pelagomonas calceolata</name>
    <dbReference type="NCBI Taxonomy" id="35677"/>
    <lineage>
        <taxon>Eukaryota</taxon>
        <taxon>Sar</taxon>
        <taxon>Stramenopiles</taxon>
        <taxon>Ochrophyta</taxon>
        <taxon>Pelagophyceae</taxon>
        <taxon>Pelagomonadales</taxon>
        <taxon>Pelagomonadaceae</taxon>
        <taxon>Pelagomonas</taxon>
    </lineage>
</organism>
<evidence type="ECO:0000313" key="2">
    <source>
        <dbReference type="EMBL" id="CAE0693678.1"/>
    </source>
</evidence>
<dbReference type="EMBL" id="CAKKNE010000002">
    <property type="protein sequence ID" value="CAH0369897.1"/>
    <property type="molecule type" value="Genomic_DNA"/>
</dbReference>
<dbReference type="EMBL" id="HBIW01010685">
    <property type="protein sequence ID" value="CAE0693678.1"/>
    <property type="molecule type" value="Transcribed_RNA"/>
</dbReference>
<dbReference type="InterPro" id="IPR036034">
    <property type="entry name" value="PDZ_sf"/>
</dbReference>
<evidence type="ECO:0000313" key="3">
    <source>
        <dbReference type="EMBL" id="CAH0369897.1"/>
    </source>
</evidence>